<evidence type="ECO:0000256" key="1">
    <source>
        <dbReference type="SAM" id="SignalP"/>
    </source>
</evidence>
<evidence type="ECO:0000313" key="3">
    <source>
        <dbReference type="Proteomes" id="UP000184092"/>
    </source>
</evidence>
<dbReference type="EMBL" id="FRCL01000001">
    <property type="protein sequence ID" value="SHL83250.1"/>
    <property type="molecule type" value="Genomic_DNA"/>
</dbReference>
<reference evidence="3" key="1">
    <citation type="submission" date="2016-11" db="EMBL/GenBank/DDBJ databases">
        <authorList>
            <person name="Varghese N."/>
            <person name="Submissions S."/>
        </authorList>
    </citation>
    <scope>NUCLEOTIDE SEQUENCE [LARGE SCALE GENOMIC DNA]</scope>
    <source>
        <strain evidence="3">CGMCC 1.2749</strain>
    </source>
</reference>
<dbReference type="STRING" id="178356.SAMN05216269_101239"/>
<organism evidence="2 3">
    <name type="scientific">Flavobacterium xinjiangense</name>
    <dbReference type="NCBI Taxonomy" id="178356"/>
    <lineage>
        <taxon>Bacteria</taxon>
        <taxon>Pseudomonadati</taxon>
        <taxon>Bacteroidota</taxon>
        <taxon>Flavobacteriia</taxon>
        <taxon>Flavobacteriales</taxon>
        <taxon>Flavobacteriaceae</taxon>
        <taxon>Flavobacterium</taxon>
    </lineage>
</organism>
<feature type="chain" id="PRO_5012048351" description="CarboxypepD_reg-like domain-containing protein" evidence="1">
    <location>
        <begin position="19"/>
        <end position="254"/>
    </location>
</feature>
<evidence type="ECO:0000313" key="2">
    <source>
        <dbReference type="EMBL" id="SHL83250.1"/>
    </source>
</evidence>
<dbReference type="SUPFAM" id="SSF49464">
    <property type="entry name" value="Carboxypeptidase regulatory domain-like"/>
    <property type="match status" value="1"/>
</dbReference>
<dbReference type="AlphaFoldDB" id="A0A1M7DUW1"/>
<accession>A0A1M7DUW1</accession>
<protein>
    <recommendedName>
        <fullName evidence="4">CarboxypepD_reg-like domain-containing protein</fullName>
    </recommendedName>
</protein>
<keyword evidence="1" id="KW-0732">Signal</keyword>
<dbReference type="Proteomes" id="UP000184092">
    <property type="component" value="Unassembled WGS sequence"/>
</dbReference>
<proteinExistence type="predicted"/>
<name>A0A1M7DUW1_9FLAO</name>
<evidence type="ECO:0008006" key="4">
    <source>
        <dbReference type="Google" id="ProtNLM"/>
    </source>
</evidence>
<keyword evidence="3" id="KW-1185">Reference proteome</keyword>
<dbReference type="OrthoDB" id="1427655at2"/>
<feature type="signal peptide" evidence="1">
    <location>
        <begin position="1"/>
        <end position="18"/>
    </location>
</feature>
<sequence>MTRAVCVFFILMATKALAQQPILENLHGKVIAGLSNLEGIYVINLKTEKAVITNKEGEFSIIATIGDTLMFSAPQFKTIRVGVTSEYFQQDLFSVKMNPIVNQLKEVIVKRYTNINAESLGIVPSNQKKYTAAERKLYSATDLNSSASVSGMAGGSISADPLLNFLSGRTKMLKKEIEVEKKESYLKKLDDLFDLDYFVKKLRIPSEYVKGFQYYVVENDRFTTILKSNNNAMTSFLIGELATKYNEIIASENK</sequence>
<gene>
    <name evidence="2" type="ORF">SAMN05216269_101239</name>
</gene>
<dbReference type="InterPro" id="IPR008969">
    <property type="entry name" value="CarboxyPept-like_regulatory"/>
</dbReference>
<dbReference type="RefSeq" id="WP_073204068.1">
    <property type="nucleotide sequence ID" value="NZ_FRCL01000001.1"/>
</dbReference>